<gene>
    <name evidence="1" type="ORF">MLD38_020688</name>
</gene>
<keyword evidence="2" id="KW-1185">Reference proteome</keyword>
<accession>A0ACB9QD36</accession>
<dbReference type="Proteomes" id="UP001057402">
    <property type="component" value="Chromosome 6"/>
</dbReference>
<dbReference type="EMBL" id="CM042885">
    <property type="protein sequence ID" value="KAI4364622.1"/>
    <property type="molecule type" value="Genomic_DNA"/>
</dbReference>
<protein>
    <submittedName>
        <fullName evidence="1">Uncharacterized protein</fullName>
    </submittedName>
</protein>
<evidence type="ECO:0000313" key="2">
    <source>
        <dbReference type="Proteomes" id="UP001057402"/>
    </source>
</evidence>
<organism evidence="1 2">
    <name type="scientific">Melastoma candidum</name>
    <dbReference type="NCBI Taxonomy" id="119954"/>
    <lineage>
        <taxon>Eukaryota</taxon>
        <taxon>Viridiplantae</taxon>
        <taxon>Streptophyta</taxon>
        <taxon>Embryophyta</taxon>
        <taxon>Tracheophyta</taxon>
        <taxon>Spermatophyta</taxon>
        <taxon>Magnoliopsida</taxon>
        <taxon>eudicotyledons</taxon>
        <taxon>Gunneridae</taxon>
        <taxon>Pentapetalae</taxon>
        <taxon>rosids</taxon>
        <taxon>malvids</taxon>
        <taxon>Myrtales</taxon>
        <taxon>Melastomataceae</taxon>
        <taxon>Melastomatoideae</taxon>
        <taxon>Melastomateae</taxon>
        <taxon>Melastoma</taxon>
    </lineage>
</organism>
<proteinExistence type="predicted"/>
<name>A0ACB9QD36_9MYRT</name>
<reference evidence="2" key="1">
    <citation type="journal article" date="2023" name="Front. Plant Sci.">
        <title>Chromosomal-level genome assembly of Melastoma candidum provides insights into trichome evolution.</title>
        <authorList>
            <person name="Zhong Y."/>
            <person name="Wu W."/>
            <person name="Sun C."/>
            <person name="Zou P."/>
            <person name="Liu Y."/>
            <person name="Dai S."/>
            <person name="Zhou R."/>
        </authorList>
    </citation>
    <scope>NUCLEOTIDE SEQUENCE [LARGE SCALE GENOMIC DNA]</scope>
</reference>
<evidence type="ECO:0000313" key="1">
    <source>
        <dbReference type="EMBL" id="KAI4364622.1"/>
    </source>
</evidence>
<sequence length="597" mass="66355">MESNWNHHRRSSSECSIDVDNIASGNGSTSSEPLDRISPCPTMSSNTLTSGKSESDSCQLAETGNSKQNKALSLFATKFFDEKIPLKKKLKWLKRVATVKNDGTVQFEVPGGIKPLNLDNVPEVSTHELSNEESVLEETPDLRPLQIVMLIVGTRGDVQPFIAIGKQLQEHGHRVRLATHSNFKDFVMTAGLEFYPLGGDPKVLAGYMVKNKGFLPSGPSEIHIQRSQIKDIIFSLYPACKEADPDTQVPFNAEAIIANPPAYGHIHVAEALKIPIHIIFTMPWTPTSEFPHPLSRVKQSVGYRLSYQIVDALIWLGIRDMINEFRKKRLKLRPVTYLRGSYSSPLDVPYAYIWSPHLVPKPKDWGPKIDVVGFCFLDLASSYHPPESLVEWLEEGEKPIYIGFGSLPVQEPEKMTGIIVEALQMTGQRGIINKGWGGLGNMEDPPKSIYLLDNCPHDWLFPRCSAVVHHGGAGTTAAGLKAACPTTVVPFFGDQPFWGERVHARGVGPAPIPVDDFCLDRLVEAIDFMMKHEVKDRAKELAKDMENEDGVSGAVQAFYKHFTPVNSEPEHKPVTRRKSHHSLSLGRCFGHSHSFDS</sequence>
<comment type="caution">
    <text evidence="1">The sequence shown here is derived from an EMBL/GenBank/DDBJ whole genome shotgun (WGS) entry which is preliminary data.</text>
</comment>